<dbReference type="OrthoDB" id="2236899at2"/>
<reference evidence="3" key="1">
    <citation type="submission" date="2011-07" db="EMBL/GenBank/DDBJ databases">
        <authorList>
            <person name="Stanhope M.J."/>
            <person name="Durkin A.S."/>
            <person name="Hostetler J."/>
            <person name="Kim M."/>
            <person name="Radune D."/>
            <person name="Singh I."/>
            <person name="Town C.D."/>
        </authorList>
    </citation>
    <scope>NUCLEOTIDE SEQUENCE [LARGE SCALE GENOMIC DNA]</scope>
    <source>
        <strain evidence="3">HS-6</strain>
    </source>
</reference>
<proteinExistence type="predicted"/>
<evidence type="ECO:0000313" key="4">
    <source>
        <dbReference type="Proteomes" id="UP000004322"/>
    </source>
</evidence>
<evidence type="ECO:0000256" key="1">
    <source>
        <dbReference type="SAM" id="MobiDB-lite"/>
    </source>
</evidence>
<feature type="compositionally biased region" description="Polar residues" evidence="1">
    <location>
        <begin position="89"/>
        <end position="110"/>
    </location>
</feature>
<dbReference type="EMBL" id="AEUV02000002">
    <property type="protein sequence ID" value="EHI75094.1"/>
    <property type="molecule type" value="Genomic_DNA"/>
</dbReference>
<evidence type="ECO:0000313" key="3">
    <source>
        <dbReference type="EMBL" id="EHI75094.1"/>
    </source>
</evidence>
<protein>
    <submittedName>
        <fullName evidence="3">Uncharacterized protein</fullName>
    </submittedName>
</protein>
<feature type="region of interest" description="Disordered" evidence="1">
    <location>
        <begin position="74"/>
        <end position="126"/>
    </location>
</feature>
<feature type="transmembrane region" description="Helical" evidence="2">
    <location>
        <begin position="157"/>
        <end position="178"/>
    </location>
</feature>
<dbReference type="RefSeq" id="WP_004229141.1">
    <property type="nucleotide sequence ID" value="NZ_AEUV02000002.1"/>
</dbReference>
<name>G5JN02_STRCG</name>
<feature type="region of interest" description="Disordered" evidence="1">
    <location>
        <begin position="236"/>
        <end position="260"/>
    </location>
</feature>
<feature type="compositionally biased region" description="Low complexity" evidence="1">
    <location>
        <begin position="236"/>
        <end position="249"/>
    </location>
</feature>
<keyword evidence="2" id="KW-1133">Transmembrane helix</keyword>
<keyword evidence="4" id="KW-1185">Reference proteome</keyword>
<organism evidence="3 4">
    <name type="scientific">Streptococcus criceti HS-6</name>
    <dbReference type="NCBI Taxonomy" id="873449"/>
    <lineage>
        <taxon>Bacteria</taxon>
        <taxon>Bacillati</taxon>
        <taxon>Bacillota</taxon>
        <taxon>Bacilli</taxon>
        <taxon>Lactobacillales</taxon>
        <taxon>Streptococcaceae</taxon>
        <taxon>Streptococcus</taxon>
    </lineage>
</organism>
<sequence>MNNKEAWVKQFEVLTGRKPTAKEFAKAKETDFDLEQLTASINANQTNAQASDIRVSPETAATENAQAMNQANLTEDAKASQPQEVPAGQTEQAPQGQMAISSQQMPNDLSQQPPVGQVPQGYESQGAFDQPQTFQQSYFQQPAFSGAQPGQNRSNQVLDLILPIVSLVLSVLFAAFSFTKVAPVFLGLSVLGLIFAIVLLILNLKGKKLLSIIAGAVALLAVLISVLGLIVSNSRHSVSKSDNSSSVTSAKGGKVKDDSTDVNDYMDKNYKFEWKQDDVSDLKVESDTVADVIKKHGKATEAEISGDELTLRYEDKSKEDTEQEVTVFFEKEHGGTWVISYIEGTFEADDIDISDSYKSDWTKADFDALKVGDDESGAGGTSWSDVKSKHAKPSVAYYTVRTYSAGELEKGLTVEYEDLDADDSHAQRISLEFTTTDDGDTYHLSYKYGYGAGISND</sequence>
<comment type="caution">
    <text evidence="3">The sequence shown here is derived from an EMBL/GenBank/DDBJ whole genome shotgun (WGS) entry which is preliminary data.</text>
</comment>
<keyword evidence="2" id="KW-0812">Transmembrane</keyword>
<keyword evidence="2" id="KW-0472">Membrane</keyword>
<evidence type="ECO:0000256" key="2">
    <source>
        <dbReference type="SAM" id="Phobius"/>
    </source>
</evidence>
<gene>
    <name evidence="3" type="ORF">STRCR_1334</name>
</gene>
<feature type="transmembrane region" description="Helical" evidence="2">
    <location>
        <begin position="209"/>
        <end position="231"/>
    </location>
</feature>
<feature type="transmembrane region" description="Helical" evidence="2">
    <location>
        <begin position="184"/>
        <end position="202"/>
    </location>
</feature>
<dbReference type="Proteomes" id="UP000004322">
    <property type="component" value="Unassembled WGS sequence"/>
</dbReference>
<feature type="compositionally biased region" description="Low complexity" evidence="1">
    <location>
        <begin position="111"/>
        <end position="121"/>
    </location>
</feature>
<accession>G5JN02</accession>
<dbReference type="AlphaFoldDB" id="G5JN02"/>